<dbReference type="PROSITE" id="PS51764">
    <property type="entry name" value="GH26"/>
    <property type="match status" value="1"/>
</dbReference>
<evidence type="ECO:0000256" key="1">
    <source>
        <dbReference type="ARBA" id="ARBA00007754"/>
    </source>
</evidence>
<dbReference type="AlphaFoldDB" id="A0A372NRY1"/>
<comment type="caution">
    <text evidence="10">The sequence shown here is derived from an EMBL/GenBank/DDBJ whole genome shotgun (WGS) entry which is preliminary data.</text>
</comment>
<evidence type="ECO:0000256" key="6">
    <source>
        <dbReference type="PIRSR" id="PIRSR018168-2"/>
    </source>
</evidence>
<dbReference type="SUPFAM" id="SSF51445">
    <property type="entry name" value="(Trans)glycosidases"/>
    <property type="match status" value="1"/>
</dbReference>
<proteinExistence type="inferred from homology"/>
<feature type="chain" id="PRO_5016488517" description="Mannan endo-1,4-beta-mannosidase" evidence="4">
    <location>
        <begin position="25"/>
        <end position="376"/>
    </location>
</feature>
<dbReference type="PANTHER" id="PTHR40079:SF4">
    <property type="entry name" value="GH26 DOMAIN-CONTAINING PROTEIN-RELATED"/>
    <property type="match status" value="1"/>
</dbReference>
<reference evidence="10 11" key="1">
    <citation type="submission" date="2018-08" db="EMBL/GenBank/DDBJ databases">
        <title>Mucilaginibacter sp. MYSH2.</title>
        <authorList>
            <person name="Seo T."/>
        </authorList>
    </citation>
    <scope>NUCLEOTIDE SEQUENCE [LARGE SCALE GENOMIC DNA]</scope>
    <source>
        <strain evidence="10 11">MYSH2</strain>
    </source>
</reference>
<gene>
    <name evidence="10" type="ORF">D0C36_11210</name>
</gene>
<evidence type="ECO:0000313" key="11">
    <source>
        <dbReference type="Proteomes" id="UP000264217"/>
    </source>
</evidence>
<evidence type="ECO:0000256" key="2">
    <source>
        <dbReference type="ARBA" id="ARBA00022801"/>
    </source>
</evidence>
<feature type="domain" description="GH26" evidence="9">
    <location>
        <begin position="36"/>
        <end position="361"/>
    </location>
</feature>
<feature type="binding site" evidence="6">
    <location>
        <position position="262"/>
    </location>
    <ligand>
        <name>substrate</name>
    </ligand>
</feature>
<evidence type="ECO:0000256" key="3">
    <source>
        <dbReference type="ARBA" id="ARBA00023295"/>
    </source>
</evidence>
<keyword evidence="4" id="KW-0964">Secreted</keyword>
<dbReference type="Pfam" id="PF02156">
    <property type="entry name" value="Glyco_hydro_26"/>
    <property type="match status" value="1"/>
</dbReference>
<dbReference type="EC" id="3.2.1.78" evidence="4"/>
<dbReference type="InterPro" id="IPR016714">
    <property type="entry name" value="MANB/E"/>
</dbReference>
<keyword evidence="2 4" id="KW-0378">Hydrolase</keyword>
<feature type="binding site" evidence="6">
    <location>
        <position position="129"/>
    </location>
    <ligand>
        <name>substrate</name>
    </ligand>
</feature>
<keyword evidence="4" id="KW-0119">Carbohydrate metabolism</keyword>
<feature type="site" description="Plays an important role in maintaining the position of the catalytic nucleophile" evidence="7">
    <location>
        <position position="190"/>
    </location>
</feature>
<keyword evidence="3 4" id="KW-0326">Glycosidase</keyword>
<name>A0A372NRY1_9SPHI</name>
<dbReference type="OrthoDB" id="9803686at2"/>
<dbReference type="GO" id="GO:0005576">
    <property type="term" value="C:extracellular region"/>
    <property type="evidence" value="ECO:0007669"/>
    <property type="project" value="UniProtKB-SubCell"/>
</dbReference>
<protein>
    <recommendedName>
        <fullName evidence="4">Mannan endo-1,4-beta-mannosidase</fullName>
        <ecNumber evidence="4">3.2.1.78</ecNumber>
    </recommendedName>
</protein>
<dbReference type="Gene3D" id="3.20.20.80">
    <property type="entry name" value="Glycosidases"/>
    <property type="match status" value="1"/>
</dbReference>
<organism evidence="10 11">
    <name type="scientific">Mucilaginibacter conchicola</name>
    <dbReference type="NCBI Taxonomy" id="2303333"/>
    <lineage>
        <taxon>Bacteria</taxon>
        <taxon>Pseudomonadati</taxon>
        <taxon>Bacteroidota</taxon>
        <taxon>Sphingobacteriia</taxon>
        <taxon>Sphingobacteriales</taxon>
        <taxon>Sphingobacteriaceae</taxon>
        <taxon>Mucilaginibacter</taxon>
    </lineage>
</organism>
<evidence type="ECO:0000256" key="4">
    <source>
        <dbReference type="PIRNR" id="PIRNR018168"/>
    </source>
</evidence>
<feature type="binding site" evidence="6">
    <location>
        <position position="196"/>
    </location>
    <ligand>
        <name>substrate</name>
    </ligand>
</feature>
<keyword evidence="11" id="KW-1185">Reference proteome</keyword>
<feature type="active site" description="Nucleophile" evidence="5 8">
    <location>
        <position position="296"/>
    </location>
</feature>
<evidence type="ECO:0000313" key="10">
    <source>
        <dbReference type="EMBL" id="RFZ92008.1"/>
    </source>
</evidence>
<dbReference type="Proteomes" id="UP000264217">
    <property type="component" value="Unassembled WGS sequence"/>
</dbReference>
<dbReference type="PIRSF" id="PIRSF018168">
    <property type="entry name" value="Mannan-1_4-beta-mannosidase"/>
    <property type="match status" value="1"/>
</dbReference>
<sequence>MSRCSNFFFFILILTTVYSLPAHAQLFNPCDPKATNETKQLFYSMQRLKGAGTIFGHHDDTAYGVGWCFVNDQSDVKSVTGVYPALYGWDLAKIEHDSVRDINGVPFKYQKQLVREAYQRGSINTFCWHIDNPANGKTAWDTTMRTVATILPGGPNHETYKQWLDKAAAYMADLKSDDGEQIPILFRPFHELTGNWFWWCANTCTPDEFKQLWRFTIDYLRQTKKLHNLLIVFSEADFNSEEEFMQRYPGNGYVDFIGFDNYCFKNVEDYKYNLDTRLGIIGDIAKRNNKLTCLPETGYEQIPQANWWTTVLQPILAKHQPSYAMVWRNGRPDHYYAPYPGQISEADFKLFFASPQVIFENRIAPLGVYGKYVLKK</sequence>
<evidence type="ECO:0000256" key="5">
    <source>
        <dbReference type="PIRSR" id="PIRSR018168-1"/>
    </source>
</evidence>
<keyword evidence="4" id="KW-0732">Signal</keyword>
<comment type="catalytic activity">
    <reaction evidence="4">
        <text>Random hydrolysis of (1-&gt;4)-beta-D-mannosidic linkages in mannans, galactomannans and glucomannans.</text>
        <dbReference type="EC" id="3.2.1.78"/>
    </reaction>
</comment>
<comment type="subcellular location">
    <subcellularLocation>
        <location evidence="4">Secreted</location>
    </subcellularLocation>
</comment>
<dbReference type="InterPro" id="IPR000805">
    <property type="entry name" value="Glyco_hydro_26"/>
</dbReference>
<dbReference type="InterPro" id="IPR022790">
    <property type="entry name" value="GH26_dom"/>
</dbReference>
<feature type="active site" description="Proton donor" evidence="5 8">
    <location>
        <position position="191"/>
    </location>
</feature>
<dbReference type="GO" id="GO:0006080">
    <property type="term" value="P:substituted mannan metabolic process"/>
    <property type="evidence" value="ECO:0007669"/>
    <property type="project" value="UniProtKB-UniRule"/>
</dbReference>
<evidence type="ECO:0000259" key="9">
    <source>
        <dbReference type="PROSITE" id="PS51764"/>
    </source>
</evidence>
<dbReference type="PRINTS" id="PR00739">
    <property type="entry name" value="GLHYDRLASE26"/>
</dbReference>
<dbReference type="PANTHER" id="PTHR40079">
    <property type="entry name" value="MANNAN ENDO-1,4-BETA-MANNOSIDASE E-RELATED"/>
    <property type="match status" value="1"/>
</dbReference>
<comment type="similarity">
    <text evidence="1 4 8">Belongs to the glycosyl hydrolase 26 family.</text>
</comment>
<dbReference type="InterPro" id="IPR017853">
    <property type="entry name" value="GH"/>
</dbReference>
<dbReference type="EMBL" id="QWDC01000002">
    <property type="protein sequence ID" value="RFZ92008.1"/>
    <property type="molecule type" value="Genomic_DNA"/>
</dbReference>
<evidence type="ECO:0000256" key="7">
    <source>
        <dbReference type="PIRSR" id="PIRSR018168-3"/>
    </source>
</evidence>
<dbReference type="GO" id="GO:0016985">
    <property type="term" value="F:mannan endo-1,4-beta-mannosidase activity"/>
    <property type="evidence" value="ECO:0007669"/>
    <property type="project" value="UniProtKB-UniRule"/>
</dbReference>
<accession>A0A372NRY1</accession>
<evidence type="ECO:0000256" key="8">
    <source>
        <dbReference type="PROSITE-ProRule" id="PRU01100"/>
    </source>
</evidence>
<feature type="signal peptide" evidence="4">
    <location>
        <begin position="1"/>
        <end position="24"/>
    </location>
</feature>